<feature type="domain" description="WIYLD" evidence="2">
    <location>
        <begin position="9"/>
        <end position="69"/>
    </location>
</feature>
<feature type="region of interest" description="Disordered" evidence="1">
    <location>
        <begin position="142"/>
        <end position="161"/>
    </location>
</feature>
<evidence type="ECO:0000313" key="4">
    <source>
        <dbReference type="Proteomes" id="UP001163823"/>
    </source>
</evidence>
<dbReference type="Gene3D" id="1.10.8.850">
    <property type="entry name" value="Histone-lysine N methyltransferase , C-terminal domain-like"/>
    <property type="match status" value="1"/>
</dbReference>
<name>A0AAD7VJJ6_QUISA</name>
<sequence length="199" mass="22137">MAPRGRTRKRGQTRMDAALDAMRPYGFPDNLVKETVRELLNVYGGNDNWVFIEEDAYRLLIETILAKKNNSGEEPEDEDNEAIAADPSSPVALTCASPEAMDVVSLTNTVVDSTSPMNESESSVTGLHQVGSVLCESVGNNVTDSPPHKQSRIQAESRFPSQRRSRPCYGWISWVDEEEPDLVELTPEPLRKKLADLFQ</sequence>
<evidence type="ECO:0000259" key="2">
    <source>
        <dbReference type="Pfam" id="PF10440"/>
    </source>
</evidence>
<gene>
    <name evidence="3" type="ORF">O6P43_007595</name>
</gene>
<dbReference type="InterPro" id="IPR018848">
    <property type="entry name" value="WIYLD_domain"/>
</dbReference>
<keyword evidence="4" id="KW-1185">Reference proteome</keyword>
<accession>A0AAD7VJJ6</accession>
<dbReference type="InterPro" id="IPR043017">
    <property type="entry name" value="WIYLD_dom_sf"/>
</dbReference>
<dbReference type="KEGG" id="qsa:O6P43_007595"/>
<dbReference type="EMBL" id="JARAOO010000003">
    <property type="protein sequence ID" value="KAJ7978068.1"/>
    <property type="molecule type" value="Genomic_DNA"/>
</dbReference>
<comment type="caution">
    <text evidence="3">The sequence shown here is derived from an EMBL/GenBank/DDBJ whole genome shotgun (WGS) entry which is preliminary data.</text>
</comment>
<dbReference type="AlphaFoldDB" id="A0AAD7VJJ6"/>
<dbReference type="Pfam" id="PF10440">
    <property type="entry name" value="WIYLD"/>
    <property type="match status" value="1"/>
</dbReference>
<protein>
    <submittedName>
        <fullName evidence="3">WIYLD domain-containing protein</fullName>
    </submittedName>
</protein>
<evidence type="ECO:0000313" key="3">
    <source>
        <dbReference type="EMBL" id="KAJ7978068.1"/>
    </source>
</evidence>
<organism evidence="3 4">
    <name type="scientific">Quillaja saponaria</name>
    <name type="common">Soap bark tree</name>
    <dbReference type="NCBI Taxonomy" id="32244"/>
    <lineage>
        <taxon>Eukaryota</taxon>
        <taxon>Viridiplantae</taxon>
        <taxon>Streptophyta</taxon>
        <taxon>Embryophyta</taxon>
        <taxon>Tracheophyta</taxon>
        <taxon>Spermatophyta</taxon>
        <taxon>Magnoliopsida</taxon>
        <taxon>eudicotyledons</taxon>
        <taxon>Gunneridae</taxon>
        <taxon>Pentapetalae</taxon>
        <taxon>rosids</taxon>
        <taxon>fabids</taxon>
        <taxon>Fabales</taxon>
        <taxon>Quillajaceae</taxon>
        <taxon>Quillaja</taxon>
    </lineage>
</organism>
<dbReference type="Proteomes" id="UP001163823">
    <property type="component" value="Chromosome 3"/>
</dbReference>
<proteinExistence type="predicted"/>
<dbReference type="PANTHER" id="PTHR34271:SF1">
    <property type="entry name" value="NUCLEOLAR HISTONE METHYLTRANSFERASE-RELATED PROTEIN"/>
    <property type="match status" value="1"/>
</dbReference>
<reference evidence="3" key="1">
    <citation type="journal article" date="2023" name="Science">
        <title>Elucidation of the pathway for biosynthesis of saponin adjuvants from the soapbark tree.</title>
        <authorList>
            <person name="Reed J."/>
            <person name="Orme A."/>
            <person name="El-Demerdash A."/>
            <person name="Owen C."/>
            <person name="Martin L.B.B."/>
            <person name="Misra R.C."/>
            <person name="Kikuchi S."/>
            <person name="Rejzek M."/>
            <person name="Martin A.C."/>
            <person name="Harkess A."/>
            <person name="Leebens-Mack J."/>
            <person name="Louveau T."/>
            <person name="Stephenson M.J."/>
            <person name="Osbourn A."/>
        </authorList>
    </citation>
    <scope>NUCLEOTIDE SEQUENCE</scope>
    <source>
        <strain evidence="3">S10</strain>
    </source>
</reference>
<dbReference type="PANTHER" id="PTHR34271">
    <property type="entry name" value="NUCLEOLAR HISTONE METHYLTRANSFERASE-RELATED PROTEIN"/>
    <property type="match status" value="1"/>
</dbReference>
<evidence type="ECO:0000256" key="1">
    <source>
        <dbReference type="SAM" id="MobiDB-lite"/>
    </source>
</evidence>